<dbReference type="OrthoDB" id="6614738at2759"/>
<dbReference type="EMBL" id="JADBJN010000004">
    <property type="protein sequence ID" value="KAG5667182.1"/>
    <property type="molecule type" value="Genomic_DNA"/>
</dbReference>
<evidence type="ECO:0000313" key="1">
    <source>
        <dbReference type="EMBL" id="KAG5667182.1"/>
    </source>
</evidence>
<accession>A0A9J6BC79</accession>
<reference evidence="1" key="1">
    <citation type="submission" date="2021-03" db="EMBL/GenBank/DDBJ databases">
        <title>Chromosome level genome of the anhydrobiotic midge Polypedilum vanderplanki.</title>
        <authorList>
            <person name="Yoshida Y."/>
            <person name="Kikawada T."/>
            <person name="Gusev O."/>
        </authorList>
    </citation>
    <scope>NUCLEOTIDE SEQUENCE</scope>
    <source>
        <strain evidence="1">NIAS01</strain>
        <tissue evidence="1">Whole body or cell culture</tissue>
    </source>
</reference>
<organism evidence="1 2">
    <name type="scientific">Polypedilum vanderplanki</name>
    <name type="common">Sleeping chironomid midge</name>
    <dbReference type="NCBI Taxonomy" id="319348"/>
    <lineage>
        <taxon>Eukaryota</taxon>
        <taxon>Metazoa</taxon>
        <taxon>Ecdysozoa</taxon>
        <taxon>Arthropoda</taxon>
        <taxon>Hexapoda</taxon>
        <taxon>Insecta</taxon>
        <taxon>Pterygota</taxon>
        <taxon>Neoptera</taxon>
        <taxon>Endopterygota</taxon>
        <taxon>Diptera</taxon>
        <taxon>Nematocera</taxon>
        <taxon>Chironomoidea</taxon>
        <taxon>Chironomidae</taxon>
        <taxon>Chironominae</taxon>
        <taxon>Polypedilum</taxon>
        <taxon>Polypedilum</taxon>
    </lineage>
</organism>
<dbReference type="AlphaFoldDB" id="A0A9J6BC79"/>
<gene>
    <name evidence="1" type="ORF">PVAND_015177</name>
</gene>
<dbReference type="Proteomes" id="UP001107558">
    <property type="component" value="Chromosome 4"/>
</dbReference>
<proteinExistence type="predicted"/>
<protein>
    <submittedName>
        <fullName evidence="1">Uncharacterized protein</fullName>
    </submittedName>
</protein>
<comment type="caution">
    <text evidence="1">The sequence shown here is derived from an EMBL/GenBank/DDBJ whole genome shotgun (WGS) entry which is preliminary data.</text>
</comment>
<sequence>MTWLKELKGHRKFRNYHKCEIKIRETNVYRENVKDGKQEFAYEKFWQQVAKTANFTLTLTKDSDRNAILRVKDGHLTLSERNISVTSVFSSLNIGLMVTRGEAYNDYEKLLLPFV</sequence>
<evidence type="ECO:0000313" key="2">
    <source>
        <dbReference type="Proteomes" id="UP001107558"/>
    </source>
</evidence>
<name>A0A9J6BC79_POLVA</name>
<keyword evidence="2" id="KW-1185">Reference proteome</keyword>